<dbReference type="EMBL" id="CALNXI010005383">
    <property type="protein sequence ID" value="CAH3197585.1"/>
    <property type="molecule type" value="Genomic_DNA"/>
</dbReference>
<proteinExistence type="predicted"/>
<evidence type="ECO:0000256" key="2">
    <source>
        <dbReference type="SAM" id="Phobius"/>
    </source>
</evidence>
<keyword evidence="2" id="KW-0812">Transmembrane</keyword>
<dbReference type="Proteomes" id="UP001159427">
    <property type="component" value="Unassembled WGS sequence"/>
</dbReference>
<protein>
    <submittedName>
        <fullName evidence="3">Uncharacterized protein</fullName>
    </submittedName>
</protein>
<organism evidence="3 4">
    <name type="scientific">Porites evermanni</name>
    <dbReference type="NCBI Taxonomy" id="104178"/>
    <lineage>
        <taxon>Eukaryota</taxon>
        <taxon>Metazoa</taxon>
        <taxon>Cnidaria</taxon>
        <taxon>Anthozoa</taxon>
        <taxon>Hexacorallia</taxon>
        <taxon>Scleractinia</taxon>
        <taxon>Fungiina</taxon>
        <taxon>Poritidae</taxon>
        <taxon>Porites</taxon>
    </lineage>
</organism>
<keyword evidence="2" id="KW-0472">Membrane</keyword>
<evidence type="ECO:0000313" key="4">
    <source>
        <dbReference type="Proteomes" id="UP001159427"/>
    </source>
</evidence>
<comment type="caution">
    <text evidence="3">The sequence shown here is derived from an EMBL/GenBank/DDBJ whole genome shotgun (WGS) entry which is preliminary data.</text>
</comment>
<evidence type="ECO:0000256" key="1">
    <source>
        <dbReference type="SAM" id="MobiDB-lite"/>
    </source>
</evidence>
<feature type="compositionally biased region" description="Basic and acidic residues" evidence="1">
    <location>
        <begin position="153"/>
        <end position="162"/>
    </location>
</feature>
<feature type="transmembrane region" description="Helical" evidence="2">
    <location>
        <begin position="56"/>
        <end position="73"/>
    </location>
</feature>
<name>A0ABN8T255_9CNID</name>
<evidence type="ECO:0000313" key="3">
    <source>
        <dbReference type="EMBL" id="CAH3197585.1"/>
    </source>
</evidence>
<keyword evidence="4" id="KW-1185">Reference proteome</keyword>
<feature type="transmembrane region" description="Helical" evidence="2">
    <location>
        <begin position="213"/>
        <end position="233"/>
    </location>
</feature>
<keyword evidence="2" id="KW-1133">Transmembrane helix</keyword>
<feature type="region of interest" description="Disordered" evidence="1">
    <location>
        <begin position="151"/>
        <end position="170"/>
    </location>
</feature>
<feature type="transmembrane region" description="Helical" evidence="2">
    <location>
        <begin position="25"/>
        <end position="44"/>
    </location>
</feature>
<reference evidence="3 4" key="1">
    <citation type="submission" date="2022-05" db="EMBL/GenBank/DDBJ databases">
        <authorList>
            <consortium name="Genoscope - CEA"/>
            <person name="William W."/>
        </authorList>
    </citation>
    <scope>NUCLEOTIDE SEQUENCE [LARGE SCALE GENOMIC DNA]</scope>
</reference>
<gene>
    <name evidence="3" type="ORF">PEVE_00035054</name>
</gene>
<sequence length="236" mass="25825">MFFFDGIQGVCSGIVRGAGRQRIGVLINFLSFFVALSVGITLMFFVFHESAGKKDISIIASLTSACLYLFLLWRTDWDKQAELAQRRTAAKTVRASTSEDLLNGDPAGHSAKKHKDLILANWISKTSSLPFLNHMDANNSQFRLALLSNDGSTSERDSRQEEIESEATANIERSGSLTSAQKRALIVKRLIPLVISLGSLTSAQKRALIVKRLIPLVISLLILGGAVAVRFLIPLP</sequence>
<accession>A0ABN8T255</accession>